<dbReference type="PANTHER" id="PTHR21310:SF40">
    <property type="entry name" value="AMINOGLYCOSIDE PHOSPHOTRANSFERASE DOMAIN-CONTAINING PROTEIN-RELATED"/>
    <property type="match status" value="1"/>
</dbReference>
<dbReference type="InterPro" id="IPR011009">
    <property type="entry name" value="Kinase-like_dom_sf"/>
</dbReference>
<dbReference type="CDD" id="cd05154">
    <property type="entry name" value="ACAD10_11_N-like"/>
    <property type="match status" value="1"/>
</dbReference>
<dbReference type="PANTHER" id="PTHR21310">
    <property type="entry name" value="AMINOGLYCOSIDE PHOSPHOTRANSFERASE-RELATED-RELATED"/>
    <property type="match status" value="1"/>
</dbReference>
<feature type="domain" description="Aminoglycoside phosphotransferase" evidence="1">
    <location>
        <begin position="8"/>
        <end position="208"/>
    </location>
</feature>
<dbReference type="EMBL" id="UINC01010788">
    <property type="protein sequence ID" value="SVA47869.1"/>
    <property type="molecule type" value="Genomic_DNA"/>
</dbReference>
<evidence type="ECO:0000313" key="2">
    <source>
        <dbReference type="EMBL" id="SVA47869.1"/>
    </source>
</evidence>
<dbReference type="SUPFAM" id="SSF56112">
    <property type="entry name" value="Protein kinase-like (PK-like)"/>
    <property type="match status" value="1"/>
</dbReference>
<dbReference type="Gene3D" id="3.30.200.20">
    <property type="entry name" value="Phosphorylase Kinase, domain 1"/>
    <property type="match status" value="1"/>
</dbReference>
<protein>
    <recommendedName>
        <fullName evidence="1">Aminoglycoside phosphotransferase domain-containing protein</fullName>
    </recommendedName>
</protein>
<evidence type="ECO:0000259" key="1">
    <source>
        <dbReference type="Pfam" id="PF01636"/>
    </source>
</evidence>
<dbReference type="InterPro" id="IPR051678">
    <property type="entry name" value="AGP_Transferase"/>
</dbReference>
<dbReference type="Gene3D" id="3.90.1200.10">
    <property type="match status" value="1"/>
</dbReference>
<gene>
    <name evidence="2" type="ORF">METZ01_LOCUS100723</name>
</gene>
<dbReference type="InterPro" id="IPR041726">
    <property type="entry name" value="ACAD10_11_N"/>
</dbReference>
<dbReference type="AlphaFoldDB" id="A0A381W5M8"/>
<dbReference type="InterPro" id="IPR002575">
    <property type="entry name" value="Aminoglycoside_PTrfase"/>
</dbReference>
<organism evidence="2">
    <name type="scientific">marine metagenome</name>
    <dbReference type="NCBI Taxonomy" id="408172"/>
    <lineage>
        <taxon>unclassified sequences</taxon>
        <taxon>metagenomes</taxon>
        <taxon>ecological metagenomes</taxon>
    </lineage>
</organism>
<accession>A0A381W5M8</accession>
<sequence>MFPVQHSGLEESCYLQHRIMQTVADQKVAPMPELLSYEENLEPLGRSFFAMGFVEGEIPSDNPRYTAEGFLVDSSTPEERKILVEDGLRAMAGIHSIKWKEAGLEWLDCSGIGKPTTQNQIDIWRNYSLSELKGREHPVLDEAFNWLEVNDPKDERVGLSWGDARIGNIIWQNYKAAAVLDWEACSLLPTEADLGWWLMFDRMSFDDMGVERMEGYPTREEMISIYETFTGEVSRDVRYWEVFATMRFCSIFIRLGDRLVNAGFMQDDSNPAIPNMVTASLAKYLGINNPTPSIL</sequence>
<dbReference type="Pfam" id="PF01636">
    <property type="entry name" value="APH"/>
    <property type="match status" value="1"/>
</dbReference>
<reference evidence="2" key="1">
    <citation type="submission" date="2018-05" db="EMBL/GenBank/DDBJ databases">
        <authorList>
            <person name="Lanie J.A."/>
            <person name="Ng W.-L."/>
            <person name="Kazmierczak K.M."/>
            <person name="Andrzejewski T.M."/>
            <person name="Davidsen T.M."/>
            <person name="Wayne K.J."/>
            <person name="Tettelin H."/>
            <person name="Glass J.I."/>
            <person name="Rusch D."/>
            <person name="Podicherti R."/>
            <person name="Tsui H.-C.T."/>
            <person name="Winkler M.E."/>
        </authorList>
    </citation>
    <scope>NUCLEOTIDE SEQUENCE</scope>
</reference>
<name>A0A381W5M8_9ZZZZ</name>
<proteinExistence type="predicted"/>